<accession>A0A1Q9WMS4</accession>
<comment type="caution">
    <text evidence="1">The sequence shown here is derived from an EMBL/GenBank/DDBJ whole genome shotgun (WGS) entry which is preliminary data.</text>
</comment>
<evidence type="ECO:0000313" key="1">
    <source>
        <dbReference type="EMBL" id="OLU00094.1"/>
    </source>
</evidence>
<proteinExistence type="predicted"/>
<dbReference type="Proteomes" id="UP000186756">
    <property type="component" value="Unassembled WGS sequence"/>
</dbReference>
<reference evidence="1" key="1">
    <citation type="submission" date="2017-01" db="EMBL/GenBank/DDBJ databases">
        <authorList>
            <person name="Poblete-Castro I."/>
        </authorList>
    </citation>
    <scope>NUCLEOTIDE SEQUENCE [LARGE SCALE GENOMIC DNA]</scope>
    <source>
        <strain evidence="1">MT1</strain>
    </source>
</reference>
<protein>
    <submittedName>
        <fullName evidence="1">Uncharacterized protein</fullName>
    </submittedName>
</protein>
<organism evidence="1 2">
    <name type="scientific">Pseudomonas reinekei</name>
    <dbReference type="NCBI Taxonomy" id="395598"/>
    <lineage>
        <taxon>Bacteria</taxon>
        <taxon>Pseudomonadati</taxon>
        <taxon>Pseudomonadota</taxon>
        <taxon>Gammaproteobacteria</taxon>
        <taxon>Pseudomonadales</taxon>
        <taxon>Pseudomonadaceae</taxon>
        <taxon>Pseudomonas</taxon>
    </lineage>
</organism>
<name>A0A1Q9WMS4_PSERE</name>
<dbReference type="EMBL" id="MSTQ01000018">
    <property type="protein sequence ID" value="OLU00094.1"/>
    <property type="molecule type" value="Genomic_DNA"/>
</dbReference>
<dbReference type="AlphaFoldDB" id="A0A1Q9WMS4"/>
<keyword evidence="2" id="KW-1185">Reference proteome</keyword>
<evidence type="ECO:0000313" key="2">
    <source>
        <dbReference type="Proteomes" id="UP000186756"/>
    </source>
</evidence>
<sequence>MGTFASRLAPTRARRCLSILSSPLTPCGSEPAREGRRSGTAHHLGFFDIRNDLALASTSRYITSVINSGNRK</sequence>
<gene>
    <name evidence="1" type="ORF">BVK86_23340</name>
</gene>